<evidence type="ECO:0000256" key="3">
    <source>
        <dbReference type="ARBA" id="ARBA00022989"/>
    </source>
</evidence>
<dbReference type="Proteomes" id="UP000243217">
    <property type="component" value="Unassembled WGS sequence"/>
</dbReference>
<evidence type="ECO:0000313" key="7">
    <source>
        <dbReference type="EMBL" id="OQR92351.1"/>
    </source>
</evidence>
<dbReference type="InterPro" id="IPR023214">
    <property type="entry name" value="HAD_sf"/>
</dbReference>
<evidence type="ECO:0000313" key="8">
    <source>
        <dbReference type="Proteomes" id="UP000243217"/>
    </source>
</evidence>
<keyword evidence="4 6" id="KW-0472">Membrane</keyword>
<evidence type="ECO:0000256" key="6">
    <source>
        <dbReference type="SAM" id="Phobius"/>
    </source>
</evidence>
<dbReference type="SUPFAM" id="SSF81653">
    <property type="entry name" value="Calcium ATPase, transduction domain A"/>
    <property type="match status" value="1"/>
</dbReference>
<evidence type="ECO:0008006" key="9">
    <source>
        <dbReference type="Google" id="ProtNLM"/>
    </source>
</evidence>
<dbReference type="Gene3D" id="2.70.150.10">
    <property type="entry name" value="Calcium-transporting ATPase, cytoplasmic transduction domain A"/>
    <property type="match status" value="1"/>
</dbReference>
<accession>A0A1V9Z315</accession>
<dbReference type="PROSITE" id="PS00154">
    <property type="entry name" value="ATPASE_E1_E2"/>
    <property type="match status" value="1"/>
</dbReference>
<proteinExistence type="predicted"/>
<gene>
    <name evidence="7" type="ORF">THRCLA_08724</name>
</gene>
<dbReference type="PANTHER" id="PTHR24092">
    <property type="entry name" value="PROBABLE PHOSPHOLIPID-TRANSPORTING ATPASE"/>
    <property type="match status" value="1"/>
</dbReference>
<dbReference type="OrthoDB" id="377733at2759"/>
<feature type="compositionally biased region" description="Basic and acidic residues" evidence="5">
    <location>
        <begin position="672"/>
        <end position="696"/>
    </location>
</feature>
<dbReference type="SUPFAM" id="SSF81660">
    <property type="entry name" value="Metal cation-transporting ATPase, ATP-binding domain N"/>
    <property type="match status" value="1"/>
</dbReference>
<evidence type="ECO:0000256" key="1">
    <source>
        <dbReference type="ARBA" id="ARBA00004370"/>
    </source>
</evidence>
<dbReference type="Gene3D" id="3.40.50.1000">
    <property type="entry name" value="HAD superfamily/HAD-like"/>
    <property type="match status" value="1"/>
</dbReference>
<reference evidence="7 8" key="1">
    <citation type="journal article" date="2014" name="Genome Biol. Evol.">
        <title>The secreted proteins of Achlya hypogyna and Thraustotheca clavata identify the ancestral oomycete secretome and reveal gene acquisitions by horizontal gene transfer.</title>
        <authorList>
            <person name="Misner I."/>
            <person name="Blouin N."/>
            <person name="Leonard G."/>
            <person name="Richards T.A."/>
            <person name="Lane C.E."/>
        </authorList>
    </citation>
    <scope>NUCLEOTIDE SEQUENCE [LARGE SCALE GENOMIC DNA]</scope>
    <source>
        <strain evidence="7 8">ATCC 34112</strain>
    </source>
</reference>
<dbReference type="SUPFAM" id="SSF56784">
    <property type="entry name" value="HAD-like"/>
    <property type="match status" value="1"/>
</dbReference>
<dbReference type="Pfam" id="PF13246">
    <property type="entry name" value="Cation_ATPase"/>
    <property type="match status" value="1"/>
</dbReference>
<feature type="region of interest" description="Disordered" evidence="5">
    <location>
        <begin position="668"/>
        <end position="699"/>
    </location>
</feature>
<dbReference type="InterPro" id="IPR018303">
    <property type="entry name" value="ATPase_P-typ_P_site"/>
</dbReference>
<name>A0A1V9Z315_9STRA</name>
<evidence type="ECO:0000256" key="5">
    <source>
        <dbReference type="SAM" id="MobiDB-lite"/>
    </source>
</evidence>
<keyword evidence="2 6" id="KW-0812">Transmembrane</keyword>
<protein>
    <recommendedName>
        <fullName evidence="9">Phospholipid-transporting ATPase</fullName>
    </recommendedName>
</protein>
<comment type="caution">
    <text evidence="7">The sequence shown here is derived from an EMBL/GenBank/DDBJ whole genome shotgun (WGS) entry which is preliminary data.</text>
</comment>
<dbReference type="GO" id="GO:0005886">
    <property type="term" value="C:plasma membrane"/>
    <property type="evidence" value="ECO:0007669"/>
    <property type="project" value="TreeGrafter"/>
</dbReference>
<dbReference type="InterPro" id="IPR036412">
    <property type="entry name" value="HAD-like_sf"/>
</dbReference>
<evidence type="ECO:0000256" key="4">
    <source>
        <dbReference type="ARBA" id="ARBA00023136"/>
    </source>
</evidence>
<dbReference type="GO" id="GO:0000166">
    <property type="term" value="F:nucleotide binding"/>
    <property type="evidence" value="ECO:0007669"/>
    <property type="project" value="InterPro"/>
</dbReference>
<dbReference type="GO" id="GO:0045332">
    <property type="term" value="P:phospholipid translocation"/>
    <property type="evidence" value="ECO:0007669"/>
    <property type="project" value="TreeGrafter"/>
</dbReference>
<dbReference type="InterPro" id="IPR008250">
    <property type="entry name" value="ATPase_P-typ_transduc_dom_A_sf"/>
</dbReference>
<sequence length="720" mass="81074">MWQEIDAGDIVKICEYEAFPADMLLVQSSHDNFTAYIDASNLNGQAEFNVKECLTIKSKALANPFEYGTSVTADIHCHSPSRDLTLFNGILSLSSQELIEETPFTSTQIVLRGTRLINTAFVIGIVVAAGNDTKLMQNHRLYSNKCSQVDYLIDRCVDITFLLLVILTFASAIKGYLCQANLVSVKYLALNDGTMTFLSIWLTHFVLYSYMIPISLYVSIEIIKWCQAIQMERDINSETKGLMRTQTSKLNPDLGRINYIFTDKTGTLTKNEMKYQQNTLEPEYLDVNDFVKLAHEKQDENIQDMFRCILLCHNASILQSSNIISCSPDEVALLTAASDFNCSFNGRAGPHIQIVVFGELEIYTLLACNEFDSYRKCMSVVVQRSYDGAIIMYCKGADSVLLSSSKESKNLQSFAMSGLRTLVFASKRLSSIDAWLDEYNAANTASNNREQALRSVAMKLEQIGQMNILGCTGIQDTLQEGVSASIRLLTKAGLRLWMLTGDKQETSIATAYACGLLNSSTNVLTINGINQRECLEQIAQYRKKLKRDGHWLPGTLNPFMSIVIHGKALQFLLPEQCLQKPSRTYIIRRYASRAVSEQQVVVGANAHEMVDYYVALSEILVLRHNQSLQIAKDMAASRFNRWLASPEGSQRIRSEAIRILEEANNAKAKLPTKREAEQQARDHLQSLHHEREDKRKPAITPFLEEATELCTKIWSMEEEK</sequence>
<comment type="subcellular location">
    <subcellularLocation>
        <location evidence="1">Membrane</location>
    </subcellularLocation>
</comment>
<dbReference type="PANTHER" id="PTHR24092:SF150">
    <property type="entry name" value="PHOSPHOLIPID-TRANSPORTING ATPASE"/>
    <property type="match status" value="1"/>
</dbReference>
<organism evidence="7 8">
    <name type="scientific">Thraustotheca clavata</name>
    <dbReference type="NCBI Taxonomy" id="74557"/>
    <lineage>
        <taxon>Eukaryota</taxon>
        <taxon>Sar</taxon>
        <taxon>Stramenopiles</taxon>
        <taxon>Oomycota</taxon>
        <taxon>Saprolegniomycetes</taxon>
        <taxon>Saprolegniales</taxon>
        <taxon>Achlyaceae</taxon>
        <taxon>Thraustotheca</taxon>
    </lineage>
</organism>
<keyword evidence="3 6" id="KW-1133">Transmembrane helix</keyword>
<feature type="transmembrane region" description="Helical" evidence="6">
    <location>
        <begin position="159"/>
        <end position="177"/>
    </location>
</feature>
<dbReference type="GO" id="GO:0140326">
    <property type="term" value="F:ATPase-coupled intramembrane lipid transporter activity"/>
    <property type="evidence" value="ECO:0007669"/>
    <property type="project" value="TreeGrafter"/>
</dbReference>
<dbReference type="PRINTS" id="PR00119">
    <property type="entry name" value="CATATPASE"/>
</dbReference>
<dbReference type="STRING" id="74557.A0A1V9Z315"/>
<keyword evidence="8" id="KW-1185">Reference proteome</keyword>
<dbReference type="Gene3D" id="3.40.1110.10">
    <property type="entry name" value="Calcium-transporting ATPase, cytoplasmic domain N"/>
    <property type="match status" value="1"/>
</dbReference>
<dbReference type="InterPro" id="IPR023299">
    <property type="entry name" value="ATPase_P-typ_cyto_dom_N"/>
</dbReference>
<dbReference type="AlphaFoldDB" id="A0A1V9Z315"/>
<feature type="transmembrane region" description="Helical" evidence="6">
    <location>
        <begin position="198"/>
        <end position="220"/>
    </location>
</feature>
<dbReference type="EMBL" id="JNBS01002334">
    <property type="protein sequence ID" value="OQR92351.1"/>
    <property type="molecule type" value="Genomic_DNA"/>
</dbReference>
<evidence type="ECO:0000256" key="2">
    <source>
        <dbReference type="ARBA" id="ARBA00022692"/>
    </source>
</evidence>